<accession>A0A9W9YLQ8</accession>
<evidence type="ECO:0000313" key="2">
    <source>
        <dbReference type="EMBL" id="KAJ7351810.1"/>
    </source>
</evidence>
<name>A0A9W9YLQ8_9CNID</name>
<evidence type="ECO:0000313" key="3">
    <source>
        <dbReference type="Proteomes" id="UP001163046"/>
    </source>
</evidence>
<sequence>MLQIKNIEKKLRGYNVVIEETRANDKILVTARSDVLDRALEMVHELIDKVVCDSFEIVQPGIATYCTKGRLDSLTTMVSNQEKCHIRVKKKFLNRPSTSSTSNGTAVVGTGSTSPNNTGGPAVVSPVVVDSNVSSSANSSVIFITPQGHKISWKIGDIATEQVR</sequence>
<gene>
    <name evidence="2" type="ORF">OS493_035535</name>
</gene>
<proteinExistence type="predicted"/>
<dbReference type="EMBL" id="MU827355">
    <property type="protein sequence ID" value="KAJ7351810.1"/>
    <property type="molecule type" value="Genomic_DNA"/>
</dbReference>
<dbReference type="AlphaFoldDB" id="A0A9W9YLQ8"/>
<feature type="region of interest" description="Disordered" evidence="1">
    <location>
        <begin position="95"/>
        <end position="119"/>
    </location>
</feature>
<reference evidence="2" key="1">
    <citation type="submission" date="2023-01" db="EMBL/GenBank/DDBJ databases">
        <title>Genome assembly of the deep-sea coral Lophelia pertusa.</title>
        <authorList>
            <person name="Herrera S."/>
            <person name="Cordes E."/>
        </authorList>
    </citation>
    <scope>NUCLEOTIDE SEQUENCE</scope>
    <source>
        <strain evidence="2">USNM1676648</strain>
        <tissue evidence="2">Polyp</tissue>
    </source>
</reference>
<keyword evidence="3" id="KW-1185">Reference proteome</keyword>
<comment type="caution">
    <text evidence="2">The sequence shown here is derived from an EMBL/GenBank/DDBJ whole genome shotgun (WGS) entry which is preliminary data.</text>
</comment>
<evidence type="ECO:0000256" key="1">
    <source>
        <dbReference type="SAM" id="MobiDB-lite"/>
    </source>
</evidence>
<organism evidence="2 3">
    <name type="scientific">Desmophyllum pertusum</name>
    <dbReference type="NCBI Taxonomy" id="174260"/>
    <lineage>
        <taxon>Eukaryota</taxon>
        <taxon>Metazoa</taxon>
        <taxon>Cnidaria</taxon>
        <taxon>Anthozoa</taxon>
        <taxon>Hexacorallia</taxon>
        <taxon>Scleractinia</taxon>
        <taxon>Caryophylliina</taxon>
        <taxon>Caryophylliidae</taxon>
        <taxon>Desmophyllum</taxon>
    </lineage>
</organism>
<feature type="compositionally biased region" description="Polar residues" evidence="1">
    <location>
        <begin position="95"/>
        <end position="105"/>
    </location>
</feature>
<protein>
    <submittedName>
        <fullName evidence="2">Uncharacterized protein</fullName>
    </submittedName>
</protein>
<dbReference type="Proteomes" id="UP001163046">
    <property type="component" value="Unassembled WGS sequence"/>
</dbReference>
<feature type="compositionally biased region" description="Low complexity" evidence="1">
    <location>
        <begin position="109"/>
        <end position="119"/>
    </location>
</feature>